<dbReference type="PIRSF" id="PIRSF000521">
    <property type="entry name" value="Transaminase_4ab_Lys_Orn"/>
    <property type="match status" value="1"/>
</dbReference>
<reference evidence="4 5" key="1">
    <citation type="submission" date="2020-08" db="EMBL/GenBank/DDBJ databases">
        <title>Sequencing the genomes of 1000 actinobacteria strains.</title>
        <authorList>
            <person name="Klenk H.-P."/>
        </authorList>
    </citation>
    <scope>NUCLEOTIDE SEQUENCE [LARGE SCALE GENOMIC DNA]</scope>
    <source>
        <strain evidence="4 5">DSM 23040</strain>
    </source>
</reference>
<dbReference type="InterPro" id="IPR049704">
    <property type="entry name" value="Aminotrans_3_PPA_site"/>
</dbReference>
<dbReference type="RefSeq" id="WP_183376417.1">
    <property type="nucleotide sequence ID" value="NZ_CBCSFZ010000025.1"/>
</dbReference>
<dbReference type="GO" id="GO:0030170">
    <property type="term" value="F:pyridoxal phosphate binding"/>
    <property type="evidence" value="ECO:0007669"/>
    <property type="project" value="InterPro"/>
</dbReference>
<dbReference type="GO" id="GO:0034386">
    <property type="term" value="F:4-aminobutyrate:2-oxoglutarate transaminase activity"/>
    <property type="evidence" value="ECO:0007669"/>
    <property type="project" value="UniProtKB-EC"/>
</dbReference>
<dbReference type="EMBL" id="JACHWP010000004">
    <property type="protein sequence ID" value="MBB3023321.1"/>
    <property type="molecule type" value="Genomic_DNA"/>
</dbReference>
<dbReference type="Gene3D" id="3.40.640.10">
    <property type="entry name" value="Type I PLP-dependent aspartate aminotransferase-like (Major domain)"/>
    <property type="match status" value="1"/>
</dbReference>
<organism evidence="4 5">
    <name type="scientific">Helcobacillus massiliensis</name>
    <dbReference type="NCBI Taxonomy" id="521392"/>
    <lineage>
        <taxon>Bacteria</taxon>
        <taxon>Bacillati</taxon>
        <taxon>Actinomycetota</taxon>
        <taxon>Actinomycetes</taxon>
        <taxon>Micrococcales</taxon>
        <taxon>Dermabacteraceae</taxon>
        <taxon>Helcobacillus</taxon>
    </lineage>
</organism>
<proteinExistence type="inferred from homology"/>
<protein>
    <submittedName>
        <fullName evidence="4">4-aminobutyrate aminotransferase</fullName>
        <ecNumber evidence="4">2.6.1.19</ecNumber>
    </submittedName>
</protein>
<dbReference type="SUPFAM" id="SSF53383">
    <property type="entry name" value="PLP-dependent transferases"/>
    <property type="match status" value="1"/>
</dbReference>
<keyword evidence="4" id="KW-0032">Aminotransferase</keyword>
<dbReference type="InterPro" id="IPR050103">
    <property type="entry name" value="Class-III_PLP-dep_AT"/>
</dbReference>
<dbReference type="InterPro" id="IPR005814">
    <property type="entry name" value="Aminotrans_3"/>
</dbReference>
<dbReference type="Gene3D" id="3.90.1150.10">
    <property type="entry name" value="Aspartate Aminotransferase, domain 1"/>
    <property type="match status" value="1"/>
</dbReference>
<dbReference type="Proteomes" id="UP000568050">
    <property type="component" value="Unassembled WGS sequence"/>
</dbReference>
<dbReference type="EC" id="2.6.1.19" evidence="4"/>
<gene>
    <name evidence="4" type="ORF">FHX50_001613</name>
</gene>
<comment type="similarity">
    <text evidence="3">Belongs to the class-III pyridoxal-phosphate-dependent aminotransferase family.</text>
</comment>
<evidence type="ECO:0000256" key="3">
    <source>
        <dbReference type="RuleBase" id="RU003560"/>
    </source>
</evidence>
<sequence>MTTTAHNGSAAGDLAARDADVIAGVEKLRFFPLTIAGGNGSEVTDADGRTLLDFSAAWTAVGLGHGNAAVADAVRDALASGCSASILSATHERAVLLAERLLQMIPGKPDRRVYLGHAGTDANDVALRGCRRATGRQGVIAFSNGYHGGLGLAQGVSGVHVESGGADAAADSVLLTYPSAALTDSEARTHIDQIRRHLQTQTIAAVIVEPIQSDGGIIMPHPEFLPALRQMCTETGTLLVCDEVKAGLGRTGRLLAIEHNGVQPDVVTLGKALGAGLPLSAVVGPASVLDEPAASALMTTTGNGASCAAGLVVLDELDDGSIIDNAAAMGEVLTALINQLRASDRPGARLIDEVRGRGLMQGLQLLPNGTDDALTTSAKAAFRAFELGLVVYPVGDGALELTPPLTISRGECVRGMELLAQALDDVAEGAVSDADIAPYAGW</sequence>
<dbReference type="InterPro" id="IPR015422">
    <property type="entry name" value="PyrdxlP-dep_Trfase_small"/>
</dbReference>
<dbReference type="CDD" id="cd00610">
    <property type="entry name" value="OAT_like"/>
    <property type="match status" value="1"/>
</dbReference>
<name>A0A839QZD6_9MICO</name>
<dbReference type="InterPro" id="IPR015421">
    <property type="entry name" value="PyrdxlP-dep_Trfase_major"/>
</dbReference>
<evidence type="ECO:0000313" key="4">
    <source>
        <dbReference type="EMBL" id="MBB3023321.1"/>
    </source>
</evidence>
<keyword evidence="2 3" id="KW-0663">Pyridoxal phosphate</keyword>
<evidence type="ECO:0000256" key="1">
    <source>
        <dbReference type="ARBA" id="ARBA00001933"/>
    </source>
</evidence>
<dbReference type="AlphaFoldDB" id="A0A839QZD6"/>
<dbReference type="Pfam" id="PF00202">
    <property type="entry name" value="Aminotran_3"/>
    <property type="match status" value="1"/>
</dbReference>
<accession>A0A839QZD6</accession>
<dbReference type="PANTHER" id="PTHR11986">
    <property type="entry name" value="AMINOTRANSFERASE CLASS III"/>
    <property type="match status" value="1"/>
</dbReference>
<comment type="cofactor">
    <cofactor evidence="1">
        <name>pyridoxal 5'-phosphate</name>
        <dbReference type="ChEBI" id="CHEBI:597326"/>
    </cofactor>
</comment>
<dbReference type="GO" id="GO:0042802">
    <property type="term" value="F:identical protein binding"/>
    <property type="evidence" value="ECO:0007669"/>
    <property type="project" value="TreeGrafter"/>
</dbReference>
<dbReference type="PROSITE" id="PS00600">
    <property type="entry name" value="AA_TRANSFER_CLASS_3"/>
    <property type="match status" value="1"/>
</dbReference>
<evidence type="ECO:0000313" key="5">
    <source>
        <dbReference type="Proteomes" id="UP000568050"/>
    </source>
</evidence>
<comment type="caution">
    <text evidence="4">The sequence shown here is derived from an EMBL/GenBank/DDBJ whole genome shotgun (WGS) entry which is preliminary data.</text>
</comment>
<evidence type="ECO:0000256" key="2">
    <source>
        <dbReference type="ARBA" id="ARBA00022898"/>
    </source>
</evidence>
<keyword evidence="5" id="KW-1185">Reference proteome</keyword>
<keyword evidence="4" id="KW-0808">Transferase</keyword>
<dbReference type="InterPro" id="IPR015424">
    <property type="entry name" value="PyrdxlP-dep_Trfase"/>
</dbReference>